<organism evidence="3 4">
    <name type="scientific">Agrilutibacter terrestris</name>
    <dbReference type="NCBI Taxonomy" id="2865112"/>
    <lineage>
        <taxon>Bacteria</taxon>
        <taxon>Pseudomonadati</taxon>
        <taxon>Pseudomonadota</taxon>
        <taxon>Gammaproteobacteria</taxon>
        <taxon>Lysobacterales</taxon>
        <taxon>Lysobacteraceae</taxon>
        <taxon>Agrilutibacter</taxon>
    </lineage>
</organism>
<evidence type="ECO:0000313" key="3">
    <source>
        <dbReference type="EMBL" id="QNP40235.1"/>
    </source>
</evidence>
<dbReference type="RefSeq" id="WP_187711677.1">
    <property type="nucleotide sequence ID" value="NZ_CP060820.1"/>
</dbReference>
<proteinExistence type="predicted"/>
<reference evidence="3 4" key="1">
    <citation type="submission" date="2020-08" db="EMBL/GenBank/DDBJ databases">
        <title>Lysobacter sp. II4 sp. nov., isolated from soil.</title>
        <authorList>
            <person name="Woo C.Y."/>
            <person name="Kim J."/>
        </authorList>
    </citation>
    <scope>NUCLEOTIDE SEQUENCE [LARGE SCALE GENOMIC DNA]</scope>
    <source>
        <strain evidence="3 4">II4</strain>
    </source>
</reference>
<protein>
    <submittedName>
        <fullName evidence="3">TIGR02099 family protein</fullName>
    </submittedName>
</protein>
<feature type="region of interest" description="Disordered" evidence="1">
    <location>
        <begin position="978"/>
        <end position="1007"/>
    </location>
</feature>
<dbReference type="PANTHER" id="PTHR38690">
    <property type="entry name" value="PROTEASE-RELATED"/>
    <property type="match status" value="1"/>
</dbReference>
<name>A0A7H0FW19_9GAMM</name>
<dbReference type="InterPro" id="IPR025263">
    <property type="entry name" value="YhdP_central"/>
</dbReference>
<dbReference type="Pfam" id="PF13116">
    <property type="entry name" value="YhdP"/>
    <property type="match status" value="1"/>
</dbReference>
<dbReference type="NCBIfam" id="TIGR02099">
    <property type="entry name" value="YhdP family protein"/>
    <property type="match status" value="1"/>
</dbReference>
<accession>A0A7H0FW19</accession>
<evidence type="ECO:0000256" key="1">
    <source>
        <dbReference type="SAM" id="MobiDB-lite"/>
    </source>
</evidence>
<dbReference type="InterPro" id="IPR011836">
    <property type="entry name" value="YhdP"/>
</dbReference>
<dbReference type="Proteomes" id="UP000516018">
    <property type="component" value="Chromosome"/>
</dbReference>
<gene>
    <name evidence="3" type="ORF">H8B22_12170</name>
</gene>
<dbReference type="EMBL" id="CP060820">
    <property type="protein sequence ID" value="QNP40235.1"/>
    <property type="molecule type" value="Genomic_DNA"/>
</dbReference>
<sequence>MPTPLRRRLRMARRGAVYTAAIVLVLIAVLLGAASQVLPLAERHPERIAAWLSERAGRPVAFDRVETAWTRRGPLLKLDNLRIGEGARAFTVGDTEMLVSVYAGLLPGHAFSELRLRGLDLTLERAADGRWQVRGLPGQQQAGSDPFSALEGLGELQVIGGKLAVIAPSLGIDARIPRAHLRLRVDGKRVRAGVRAWPHLDGTPLDAVVDFDRSKGDGRVYAGAKRVDLAAWSSLLRAHGIAVESGVGRAEAWAVLRDKRIAGITLDAKLDGVVLRGNPIDAGTAAAPPRRRFDHVEANAAYRLVKGGWRVDASRLRIGRADTLQKLDGLLVAGGENYAVQAREVDAGPLFAALALSDSLSPGLRRWLQAAKPSAVLRDVEVAGRRGGALRAHAGISDLGFDPVGKSPGVHGLGGAIDGDGDGFTLRFDPRAEVRFDWPEGFGVVHTLKLRGEAGGWREGAGWRVATTALRIDARTQYGSYGANARGGLWWQGDATRPWIDIAAEIDDTAVPVAKSFWLRKDMAPTAVHWLDTALVAGTVTDGRAVISGDLDDWPFRDNTGLFEATGRIRDATIRFNEGWPAAQGLEADTRFTGIGFDVDGTGRLGEVGIRRIHADIDDYRGGALTVKAEGNGDANQLLTVLKQSPLQKEHADTFANVRASGPADVGFGLELPLQHGKEMSIDGTVGLKNARLADPRWKLAFDQVNGTAVYSRGGFKAEDLAVRHEGEPGKLSLRAGSDYVRNAAHVFEAGLDASMGAAELIDRAEDMAWIKPYLAGRSTWTVGIAIPKSAPGKPAPTLLKLDSNLVGTALSLPAPMRKAAGAALATTIETPLPLGSGDILVGFGNVMALRARSGNGATGVRVALGASRVDEAAPASGLVASGRAETLDAIDWIALTRGGEGGSKLPLQRIDVTAHRLQLLGGTFPDTRVVVAPAARGAIAIQAEGAALEGALLVPASANEAIAGRMQRVYWRAATTAAGGTDSESTAPAASTARATSTGDDIDPANIPALTIDMDELRLGDARLGEAKVRTRPTAAGMRIEQLQTRAPKHRIDLSGDWTGRGAAANTRLKVDIGSDDFGALLAGFGMGKRLGGGEGTVKFDAGWPGSPVAFRLDGLEGSLQLDAREGRLLEIEPGAGRVLGLLSLAQLPKRLTLDFRDFFSKGFAFNEMKGTVRFGNGQARSDKLLIDGPAATIDISGTANLHAQSFDQTIEVRPKAGNLLTAIGAVAGGPVGAAIGAAANVVLSKPIGSMAAKTYRVTGPWKEPKVEVISREQGRVEASLRPPAG</sequence>
<keyword evidence="4" id="KW-1185">Reference proteome</keyword>
<evidence type="ECO:0000313" key="4">
    <source>
        <dbReference type="Proteomes" id="UP000516018"/>
    </source>
</evidence>
<dbReference type="KEGG" id="lsx:H8B22_12170"/>
<dbReference type="PANTHER" id="PTHR38690:SF1">
    <property type="entry name" value="PROTEASE"/>
    <property type="match status" value="1"/>
</dbReference>
<evidence type="ECO:0000259" key="2">
    <source>
        <dbReference type="Pfam" id="PF13116"/>
    </source>
</evidence>
<feature type="compositionally biased region" description="Low complexity" evidence="1">
    <location>
        <begin position="982"/>
        <end position="999"/>
    </location>
</feature>
<feature type="domain" description="YhdP central" evidence="2">
    <location>
        <begin position="10"/>
        <end position="1268"/>
    </location>
</feature>